<organism evidence="1 2">
    <name type="scientific">Alkaliphilus metalliredigens (strain QYMF)</name>
    <dbReference type="NCBI Taxonomy" id="293826"/>
    <lineage>
        <taxon>Bacteria</taxon>
        <taxon>Bacillati</taxon>
        <taxon>Bacillota</taxon>
        <taxon>Clostridia</taxon>
        <taxon>Peptostreptococcales</taxon>
        <taxon>Natronincolaceae</taxon>
        <taxon>Alkaliphilus</taxon>
    </lineage>
</organism>
<dbReference type="RefSeq" id="WP_012064160.1">
    <property type="nucleotide sequence ID" value="NC_009633.1"/>
</dbReference>
<accession>A6TSM6</accession>
<evidence type="ECO:0000313" key="1">
    <source>
        <dbReference type="EMBL" id="ABR49194.1"/>
    </source>
</evidence>
<sequence length="417" mass="47439">MKKNIVNQYYNLIVLVLLVAILLTTGNLILNREVLADSQGVYEKNQFFLRSIQQVFPAPIEELEISVKRQVERFYSSFFNGLFQVDFKDPLTFVQAQIPVVALHRETVMAGSIPVEKIDPKEVETKPEEGSLGGDLYFADYYEEDDVIQEDHLQETSAQPEMDEDDKGERQEGVYLIDQHNIIDSLAGDLEGALAGLTRPEKIKFQAGKPDILIYHVHGTESYKPISEGNYHSLQREYTVIKVAEIMTEELEKRGYHVIHDTTYHDYPSYSGSYTRGLATARGILKENPSIQVVLDIHRDGYDHIETNPNRQQLIANNQTTINNETTTKFQFVIGPAAENRQRVERFAHFVNAVSDQKYPGLAKPVLVKPYGQFNQFLVDHYALLEVGSNANHIDEAKRTAVYLAEVMADTLDLLKE</sequence>
<dbReference type="KEGG" id="amt:Amet_3054"/>
<dbReference type="STRING" id="293826.Amet_3054"/>
<dbReference type="Proteomes" id="UP000001572">
    <property type="component" value="Chromosome"/>
</dbReference>
<keyword evidence="2" id="KW-1185">Reference proteome</keyword>
<dbReference type="Pfam" id="PF07454">
    <property type="entry name" value="SpoIIP"/>
    <property type="match status" value="1"/>
</dbReference>
<proteinExistence type="predicted"/>
<dbReference type="InterPro" id="IPR010897">
    <property type="entry name" value="Spore_II_P"/>
</dbReference>
<dbReference type="EMBL" id="CP000724">
    <property type="protein sequence ID" value="ABR49194.1"/>
    <property type="molecule type" value="Genomic_DNA"/>
</dbReference>
<dbReference type="AlphaFoldDB" id="A6TSM6"/>
<gene>
    <name evidence="1" type="ordered locus">Amet_3054</name>
</gene>
<dbReference type="OrthoDB" id="1633470at2"/>
<dbReference type="eggNOG" id="COG0860">
    <property type="taxonomic scope" value="Bacteria"/>
</dbReference>
<evidence type="ECO:0000313" key="2">
    <source>
        <dbReference type="Proteomes" id="UP000001572"/>
    </source>
</evidence>
<dbReference type="HOGENOM" id="CLU_040895_2_0_9"/>
<protein>
    <submittedName>
        <fullName evidence="1">Stage II sporulation P family protein</fullName>
    </submittedName>
</protein>
<name>A6TSM6_ALKMQ</name>
<dbReference type="NCBIfam" id="TIGR02867">
    <property type="entry name" value="spore_II_P"/>
    <property type="match status" value="1"/>
</dbReference>
<reference evidence="2" key="1">
    <citation type="journal article" date="2016" name="Genome Announc.">
        <title>Complete genome sequence of Alkaliphilus metalliredigens strain QYMF, an alkaliphilic and metal-reducing bacterium isolated from borax-contaminated leachate ponds.</title>
        <authorList>
            <person name="Hwang C."/>
            <person name="Copeland A."/>
            <person name="Lucas S."/>
            <person name="Lapidus A."/>
            <person name="Barry K."/>
            <person name="Detter J.C."/>
            <person name="Glavina Del Rio T."/>
            <person name="Hammon N."/>
            <person name="Israni S."/>
            <person name="Dalin E."/>
            <person name="Tice H."/>
            <person name="Pitluck S."/>
            <person name="Chertkov O."/>
            <person name="Brettin T."/>
            <person name="Bruce D."/>
            <person name="Han C."/>
            <person name="Schmutz J."/>
            <person name="Larimer F."/>
            <person name="Land M.L."/>
            <person name="Hauser L."/>
            <person name="Kyrpides N."/>
            <person name="Mikhailova N."/>
            <person name="Ye Q."/>
            <person name="Zhou J."/>
            <person name="Richardson P."/>
            <person name="Fields M.W."/>
        </authorList>
    </citation>
    <scope>NUCLEOTIDE SEQUENCE [LARGE SCALE GENOMIC DNA]</scope>
    <source>
        <strain evidence="2">QYMF</strain>
    </source>
</reference>